<evidence type="ECO:0000256" key="1">
    <source>
        <dbReference type="SAM" id="MobiDB-lite"/>
    </source>
</evidence>
<proteinExistence type="predicted"/>
<accession>A0AAW1E8X9</accession>
<evidence type="ECO:0000313" key="2">
    <source>
        <dbReference type="EMBL" id="KAK9518622.1"/>
    </source>
</evidence>
<evidence type="ECO:0000313" key="3">
    <source>
        <dbReference type="Proteomes" id="UP001488805"/>
    </source>
</evidence>
<gene>
    <name evidence="2" type="ORF">VZT92_023921</name>
</gene>
<name>A0AAW1E8X9_ZOAVI</name>
<feature type="compositionally biased region" description="Pro residues" evidence="1">
    <location>
        <begin position="11"/>
        <end position="20"/>
    </location>
</feature>
<sequence length="111" mass="11528">MGSPGSLPADISPPPAPRPSPLVHEDELLSNNHLPEHNNIVVESEEEEEQTQTAEVIDEGGQFDVIPLYSERATVSNLGSPGTGGAASLTAGPPKAILLLLPLLSASLSWG</sequence>
<reference evidence="2 3" key="1">
    <citation type="journal article" date="2024" name="Genome Biol. Evol.">
        <title>Chromosome-level genome assembly of the viviparous eelpout Zoarces viviparus.</title>
        <authorList>
            <person name="Fuhrmann N."/>
            <person name="Brasseur M.V."/>
            <person name="Bakowski C.E."/>
            <person name="Podsiadlowski L."/>
            <person name="Prost S."/>
            <person name="Krehenwinkel H."/>
            <person name="Mayer C."/>
        </authorList>
    </citation>
    <scope>NUCLEOTIDE SEQUENCE [LARGE SCALE GENOMIC DNA]</scope>
    <source>
        <strain evidence="2">NO-MEL_2022_Ind0_liver</strain>
    </source>
</reference>
<dbReference type="Proteomes" id="UP001488805">
    <property type="component" value="Unassembled WGS sequence"/>
</dbReference>
<feature type="region of interest" description="Disordered" evidence="1">
    <location>
        <begin position="1"/>
        <end position="24"/>
    </location>
</feature>
<keyword evidence="3" id="KW-1185">Reference proteome</keyword>
<dbReference type="AlphaFoldDB" id="A0AAW1E8X9"/>
<comment type="caution">
    <text evidence="2">The sequence shown here is derived from an EMBL/GenBank/DDBJ whole genome shotgun (WGS) entry which is preliminary data.</text>
</comment>
<protein>
    <submittedName>
        <fullName evidence="2">Uncharacterized protein</fullName>
    </submittedName>
</protein>
<organism evidence="2 3">
    <name type="scientific">Zoarces viviparus</name>
    <name type="common">Viviparous eelpout</name>
    <name type="synonym">Blennius viviparus</name>
    <dbReference type="NCBI Taxonomy" id="48416"/>
    <lineage>
        <taxon>Eukaryota</taxon>
        <taxon>Metazoa</taxon>
        <taxon>Chordata</taxon>
        <taxon>Craniata</taxon>
        <taxon>Vertebrata</taxon>
        <taxon>Euteleostomi</taxon>
        <taxon>Actinopterygii</taxon>
        <taxon>Neopterygii</taxon>
        <taxon>Teleostei</taxon>
        <taxon>Neoteleostei</taxon>
        <taxon>Acanthomorphata</taxon>
        <taxon>Eupercaria</taxon>
        <taxon>Perciformes</taxon>
        <taxon>Cottioidei</taxon>
        <taxon>Zoarcales</taxon>
        <taxon>Zoarcidae</taxon>
        <taxon>Zoarcinae</taxon>
        <taxon>Zoarces</taxon>
    </lineage>
</organism>
<dbReference type="EMBL" id="JBCEZU010000538">
    <property type="protein sequence ID" value="KAK9518622.1"/>
    <property type="molecule type" value="Genomic_DNA"/>
</dbReference>